<keyword evidence="2" id="KW-1185">Reference proteome</keyword>
<evidence type="ECO:0000313" key="2">
    <source>
        <dbReference type="Proteomes" id="UP000327013"/>
    </source>
</evidence>
<dbReference type="Proteomes" id="UP000327013">
    <property type="component" value="Chromosome 2"/>
</dbReference>
<proteinExistence type="predicted"/>
<dbReference type="EMBL" id="CM017322">
    <property type="protein sequence ID" value="KAE8009188.1"/>
    <property type="molecule type" value="Genomic_DNA"/>
</dbReference>
<evidence type="ECO:0000313" key="1">
    <source>
        <dbReference type="EMBL" id="KAE8009188.1"/>
    </source>
</evidence>
<accession>A0A5N6QRS1</accession>
<name>A0A5N6QRS1_9ROSI</name>
<reference evidence="1 2" key="1">
    <citation type="submission" date="2019-06" db="EMBL/GenBank/DDBJ databases">
        <title>A chromosomal-level reference genome of Carpinus fangiana (Coryloideae, Betulaceae).</title>
        <authorList>
            <person name="Yang X."/>
            <person name="Wang Z."/>
            <person name="Zhang L."/>
            <person name="Hao G."/>
            <person name="Liu J."/>
            <person name="Yang Y."/>
        </authorList>
    </citation>
    <scope>NUCLEOTIDE SEQUENCE [LARGE SCALE GENOMIC DNA]</scope>
    <source>
        <strain evidence="1">Cfa_2016G</strain>
        <tissue evidence="1">Leaf</tissue>
    </source>
</reference>
<organism evidence="1 2">
    <name type="scientific">Carpinus fangiana</name>
    <dbReference type="NCBI Taxonomy" id="176857"/>
    <lineage>
        <taxon>Eukaryota</taxon>
        <taxon>Viridiplantae</taxon>
        <taxon>Streptophyta</taxon>
        <taxon>Embryophyta</taxon>
        <taxon>Tracheophyta</taxon>
        <taxon>Spermatophyta</taxon>
        <taxon>Magnoliopsida</taxon>
        <taxon>eudicotyledons</taxon>
        <taxon>Gunneridae</taxon>
        <taxon>Pentapetalae</taxon>
        <taxon>rosids</taxon>
        <taxon>fabids</taxon>
        <taxon>Fagales</taxon>
        <taxon>Betulaceae</taxon>
        <taxon>Carpinus</taxon>
    </lineage>
</organism>
<protein>
    <submittedName>
        <fullName evidence="1">Uncharacterized protein</fullName>
    </submittedName>
</protein>
<sequence length="57" mass="6113">MEVATSVIQHVRNAPSTTQPVRTTTQSAYKPNASTIFGNKKKTTIGLAIRTRGQVVG</sequence>
<gene>
    <name evidence="1" type="ORF">FH972_005638</name>
</gene>
<dbReference type="AlphaFoldDB" id="A0A5N6QRS1"/>